<organism evidence="2 3">
    <name type="scientific">Panacagrimonas perspica</name>
    <dbReference type="NCBI Taxonomy" id="381431"/>
    <lineage>
        <taxon>Bacteria</taxon>
        <taxon>Pseudomonadati</taxon>
        <taxon>Pseudomonadota</taxon>
        <taxon>Gammaproteobacteria</taxon>
        <taxon>Nevskiales</taxon>
        <taxon>Nevskiaceae</taxon>
        <taxon>Panacagrimonas</taxon>
    </lineage>
</organism>
<dbReference type="EMBL" id="SOBT01000009">
    <property type="protein sequence ID" value="TDU28794.1"/>
    <property type="molecule type" value="Genomic_DNA"/>
</dbReference>
<evidence type="ECO:0000256" key="1">
    <source>
        <dbReference type="SAM" id="SignalP"/>
    </source>
</evidence>
<keyword evidence="1" id="KW-0732">Signal</keyword>
<feature type="chain" id="PRO_5020476637" evidence="1">
    <location>
        <begin position="30"/>
        <end position="865"/>
    </location>
</feature>
<dbReference type="Pfam" id="PF06980">
    <property type="entry name" value="DUF1302"/>
    <property type="match status" value="1"/>
</dbReference>
<feature type="signal peptide" evidence="1">
    <location>
        <begin position="1"/>
        <end position="29"/>
    </location>
</feature>
<dbReference type="AlphaFoldDB" id="A0A4R7P4S3"/>
<keyword evidence="3" id="KW-1185">Reference proteome</keyword>
<reference evidence="2 3" key="1">
    <citation type="submission" date="2019-03" db="EMBL/GenBank/DDBJ databases">
        <title>Genomic Encyclopedia of Type Strains, Phase IV (KMG-IV): sequencing the most valuable type-strain genomes for metagenomic binning, comparative biology and taxonomic classification.</title>
        <authorList>
            <person name="Goeker M."/>
        </authorList>
    </citation>
    <scope>NUCLEOTIDE SEQUENCE [LARGE SCALE GENOMIC DNA]</scope>
    <source>
        <strain evidence="2 3">DSM 26377</strain>
    </source>
</reference>
<name>A0A4R7P4S3_9GAMM</name>
<dbReference type="RefSeq" id="WP_246051672.1">
    <property type="nucleotide sequence ID" value="NZ_MWIN01000018.1"/>
</dbReference>
<sequence length="865" mass="94148">MNMRDVSTAIRGAWLLGAMLALSATTAQAINFNFGSQGEATINTTITVGSGWRMENRASDLVGKANLNPNVCAGQYQSCQGLFRDQSFPAARLTAAPGQFSPNFDDGNWNYDKGDVFSAVAKATQDITLTWGDYGFFMKSLFFYDARNNDFTEYHPNIITRENYLDVGLSPGDPNAGLLVLNPIQYGPGRPERFERRGGELLSQVGANYQLLDAYFFGKVALTDDKDLTIKLGRQIVNWGESTLLVINSINQAQPVSASNFGRIGFQVEEVFTPVGMAYASFEPFQNATIEAYYQLEWQPVEAPAPGSFFYLSDVIGTDNAVNQAYVHFGGSAEDPEGLGTPLYNPLSGVTPTSLKVDRLKDNEARDSGQYGIAFRYYAENFNNGTEFAFYFMNYHSKLPYVSTFATQASCARREGNALGIDAYDTVSFLATCPDLPVLAGSPYLAASDAVPLDTVKLLTEYPEDIKLFGVSFNSTVNLFGADLSLQGEVAYRPDQPLQIDVEDLVFAAFGPTLTRCHDRSLEHNLLPGQAALGSALLDGLVNNLNALGLPVGVPNLLSSSGCVGSTSGIGYGPDGGLIPYAPSDANPLLGPDTFDLLIGHAPGSARSFPAFVTAYRGTPVGENAPCTAEFIGERKLNPASATDTRVRNPNFNGYSRSDACYIRGWETFDTFNFILGATHVAGATDKVNIVFADQIITLFEVGAMWIPNLPDLDELQIEAPGTYTHASAGADGSGADGSQQACSKNQTCVVGADGLRFNPHQQDRSQFVDKVSFGYDIIQIIRYESVLPGISLQPQLIWKHDVYGNSPGPGENFIKDRRSLFTLLEARYKSSLSVNVGYQFFFGAGEQNLYRDKDFAQFYVKYQF</sequence>
<dbReference type="Proteomes" id="UP000295341">
    <property type="component" value="Unassembled WGS sequence"/>
</dbReference>
<evidence type="ECO:0000313" key="3">
    <source>
        <dbReference type="Proteomes" id="UP000295341"/>
    </source>
</evidence>
<evidence type="ECO:0000313" key="2">
    <source>
        <dbReference type="EMBL" id="TDU28794.1"/>
    </source>
</evidence>
<comment type="caution">
    <text evidence="2">The sequence shown here is derived from an EMBL/GenBank/DDBJ whole genome shotgun (WGS) entry which is preliminary data.</text>
</comment>
<gene>
    <name evidence="2" type="ORF">DFR24_3174</name>
</gene>
<dbReference type="InterPro" id="IPR010727">
    <property type="entry name" value="DUF1302"/>
</dbReference>
<proteinExistence type="predicted"/>
<protein>
    <submittedName>
        <fullName evidence="2">Uncharacterized protein DUF1302</fullName>
    </submittedName>
</protein>
<accession>A0A4R7P4S3</accession>